<feature type="compositionally biased region" description="Polar residues" evidence="1">
    <location>
        <begin position="350"/>
        <end position="373"/>
    </location>
</feature>
<reference evidence="2 3" key="1">
    <citation type="journal article" date="2024" name="J Genomics">
        <title>Draft genome sequencing and assembly of Favolaschia claudopus CIRM-BRFM 2984 isolated from oak limbs.</title>
        <authorList>
            <person name="Navarro D."/>
            <person name="Drula E."/>
            <person name="Chaduli D."/>
            <person name="Cazenave R."/>
            <person name="Ahrendt S."/>
            <person name="Wang J."/>
            <person name="Lipzen A."/>
            <person name="Daum C."/>
            <person name="Barry K."/>
            <person name="Grigoriev I.V."/>
            <person name="Favel A."/>
            <person name="Rosso M.N."/>
            <person name="Martin F."/>
        </authorList>
    </citation>
    <scope>NUCLEOTIDE SEQUENCE [LARGE SCALE GENOMIC DNA]</scope>
    <source>
        <strain evidence="2 3">CIRM-BRFM 2984</strain>
    </source>
</reference>
<dbReference type="EMBL" id="JAWWNJ010000088">
    <property type="protein sequence ID" value="KAK7000608.1"/>
    <property type="molecule type" value="Genomic_DNA"/>
</dbReference>
<evidence type="ECO:0000313" key="3">
    <source>
        <dbReference type="Proteomes" id="UP001362999"/>
    </source>
</evidence>
<feature type="region of interest" description="Disordered" evidence="1">
    <location>
        <begin position="254"/>
        <end position="286"/>
    </location>
</feature>
<evidence type="ECO:0000256" key="1">
    <source>
        <dbReference type="SAM" id="MobiDB-lite"/>
    </source>
</evidence>
<dbReference type="AlphaFoldDB" id="A0AAW0A4C0"/>
<organism evidence="2 3">
    <name type="scientific">Favolaschia claudopus</name>
    <dbReference type="NCBI Taxonomy" id="2862362"/>
    <lineage>
        <taxon>Eukaryota</taxon>
        <taxon>Fungi</taxon>
        <taxon>Dikarya</taxon>
        <taxon>Basidiomycota</taxon>
        <taxon>Agaricomycotina</taxon>
        <taxon>Agaricomycetes</taxon>
        <taxon>Agaricomycetidae</taxon>
        <taxon>Agaricales</taxon>
        <taxon>Marasmiineae</taxon>
        <taxon>Mycenaceae</taxon>
        <taxon>Favolaschia</taxon>
    </lineage>
</organism>
<accession>A0AAW0A4C0</accession>
<gene>
    <name evidence="2" type="ORF">R3P38DRAFT_3616337</name>
</gene>
<dbReference type="Proteomes" id="UP001362999">
    <property type="component" value="Unassembled WGS sequence"/>
</dbReference>
<feature type="compositionally biased region" description="Polar residues" evidence="1">
    <location>
        <begin position="171"/>
        <end position="180"/>
    </location>
</feature>
<proteinExistence type="predicted"/>
<feature type="compositionally biased region" description="Acidic residues" evidence="1">
    <location>
        <begin position="81"/>
        <end position="95"/>
    </location>
</feature>
<name>A0AAW0A4C0_9AGAR</name>
<feature type="compositionally biased region" description="Low complexity" evidence="1">
    <location>
        <begin position="101"/>
        <end position="119"/>
    </location>
</feature>
<sequence length="442" mass="49309">MPKEDFIKEYMEIRAKTFKSSTIKSAWKSSGAWPINPEVFTDIDYAPSIPFSTTTVDLPASFPVNVFQSLNIIRSTFMPEGVDEDSDDDSDDEPDNESHYQPDSQSPNPSGSQSSQTPSTEPASHVHFSTIPPADFYENSSSRGAGSATSASLPSTAVSTPCPPSRRHRTLSTPDDTPNPSKRHRSNDTLTRDYIKFLEAENARLKTHCAISGNQVMTLKRKLNQKAAKKNGRAKLNVEARTLTSDEGLAIALERERATQEKEAEKKRRDEERQSKEREEQLQREAQARTAIFRGGISSKNKTQLKDLAYALSLPMDGTAKDLIARISEHFETHPDLKTQSQFEGIFSRSRTSATGPSSQTPLTDSTNTNSNAVAGPSQFPLSYADPCSNFTDMSPSYPVTYYPENFNNFAVFAPESHHMLGENDMYAYNPYPYTFPEYIYE</sequence>
<feature type="compositionally biased region" description="Low complexity" evidence="1">
    <location>
        <begin position="140"/>
        <end position="152"/>
    </location>
</feature>
<protein>
    <submittedName>
        <fullName evidence="2">Uncharacterized protein</fullName>
    </submittedName>
</protein>
<feature type="region of interest" description="Disordered" evidence="1">
    <location>
        <begin position="79"/>
        <end position="188"/>
    </location>
</feature>
<evidence type="ECO:0000313" key="2">
    <source>
        <dbReference type="EMBL" id="KAK7000608.1"/>
    </source>
</evidence>
<comment type="caution">
    <text evidence="2">The sequence shown here is derived from an EMBL/GenBank/DDBJ whole genome shotgun (WGS) entry which is preliminary data.</text>
</comment>
<keyword evidence="3" id="KW-1185">Reference proteome</keyword>
<feature type="region of interest" description="Disordered" evidence="1">
    <location>
        <begin position="350"/>
        <end position="375"/>
    </location>
</feature>